<dbReference type="InterPro" id="IPR008969">
    <property type="entry name" value="CarboxyPept-like_regulatory"/>
</dbReference>
<dbReference type="NCBIfam" id="TIGR04057">
    <property type="entry name" value="SusC_RagA_signa"/>
    <property type="match status" value="1"/>
</dbReference>
<dbReference type="RefSeq" id="WP_311495259.1">
    <property type="nucleotide sequence ID" value="NZ_JAVRHO010000013.1"/>
</dbReference>
<dbReference type="InterPro" id="IPR012910">
    <property type="entry name" value="Plug_dom"/>
</dbReference>
<evidence type="ECO:0000256" key="6">
    <source>
        <dbReference type="ARBA" id="ARBA00023077"/>
    </source>
</evidence>
<keyword evidence="8 14" id="KW-0675">Receptor</keyword>
<dbReference type="InterPro" id="IPR036942">
    <property type="entry name" value="Beta-barrel_TonB_sf"/>
</dbReference>
<dbReference type="Gene3D" id="2.60.40.1120">
    <property type="entry name" value="Carboxypeptidase-like, regulatory domain"/>
    <property type="match status" value="1"/>
</dbReference>
<dbReference type="NCBIfam" id="TIGR04056">
    <property type="entry name" value="OMP_RagA_SusC"/>
    <property type="match status" value="1"/>
</dbReference>
<keyword evidence="5" id="KW-0732">Signal</keyword>
<organism evidence="14 15">
    <name type="scientific">Autumnicola lenta</name>
    <dbReference type="NCBI Taxonomy" id="3075593"/>
    <lineage>
        <taxon>Bacteria</taxon>
        <taxon>Pseudomonadati</taxon>
        <taxon>Bacteroidota</taxon>
        <taxon>Flavobacteriia</taxon>
        <taxon>Flavobacteriales</taxon>
        <taxon>Flavobacteriaceae</taxon>
        <taxon>Autumnicola</taxon>
    </lineage>
</organism>
<evidence type="ECO:0000256" key="9">
    <source>
        <dbReference type="ARBA" id="ARBA00023237"/>
    </source>
</evidence>
<dbReference type="InterPro" id="IPR023996">
    <property type="entry name" value="TonB-dep_OMP_SusC/RagA"/>
</dbReference>
<comment type="caution">
    <text evidence="14">The sequence shown here is derived from an EMBL/GenBank/DDBJ whole genome shotgun (WGS) entry which is preliminary data.</text>
</comment>
<dbReference type="InterPro" id="IPR037066">
    <property type="entry name" value="Plug_dom_sf"/>
</dbReference>
<dbReference type="SUPFAM" id="SSF56935">
    <property type="entry name" value="Porins"/>
    <property type="match status" value="1"/>
</dbReference>
<keyword evidence="6 11" id="KW-0798">TonB box</keyword>
<evidence type="ECO:0000313" key="15">
    <source>
        <dbReference type="Proteomes" id="UP001245285"/>
    </source>
</evidence>
<evidence type="ECO:0000256" key="8">
    <source>
        <dbReference type="ARBA" id="ARBA00023170"/>
    </source>
</evidence>
<dbReference type="SUPFAM" id="SSF49464">
    <property type="entry name" value="Carboxypeptidase regulatory domain-like"/>
    <property type="match status" value="1"/>
</dbReference>
<dbReference type="Pfam" id="PF07715">
    <property type="entry name" value="Plug"/>
    <property type="match status" value="1"/>
</dbReference>
<evidence type="ECO:0000256" key="2">
    <source>
        <dbReference type="ARBA" id="ARBA00022448"/>
    </source>
</evidence>
<dbReference type="EMBL" id="JAVRHO010000013">
    <property type="protein sequence ID" value="MDT0647147.1"/>
    <property type="molecule type" value="Genomic_DNA"/>
</dbReference>
<sequence>MNGKFKTNLLGLSSGIKCLQAVITVLVLLLGFGIPESYAYEKVEKILQQEVSGTVVDANGLPLPGVSVFIQGTSTGAATDFDGNYSIMADGDATLVFSYVGFATQEIPISGRSEINVTMTEDAAALSEVVVTGYSSQSTRDITGSVSVVESENLEAVSPLNVEEALQGQSSGVVVGNQGGPGQGAVVRIRGYGTINGNDPLYIIDGTPTGAGLTDINPNDIESIQILKDASSAAIYGNRAANGVIIITTKGGRRGQKVRFNANAYTGIDFIPDSVFPEMASPQQLADAIWEAAANDGTGNPSNQQFGSGPEPVIPNYLFPRGAQTADESQYSFPDNRITRSNPEGTDWFDEYFNPATTKNFNVSAAGGSESASFFMSLSALDQEGTGYATNYSRYTLRANSSFDVTDNFRVGENLTLSYSDQTIPPGVDVNDGTITNLYRMHPLIPVRDVGGNFAGVWVQGLGNADNPIANAARNEDNSTLGFRALGNFYGEVDFLEDFTFKSNLGFDLESTNTTNFAPAIFEAEAATDNMLTESSSFFRTYTWFNTLTYNKTFEDHSFNVLAGTEFHKEWFRGFSANRGGFLFDDVDNIRYLDLGTQAYAGSGNGFISAYYSAFGKIDYKFMDTYLLSATVRYDSSSLFQEDNRDGVFPSFSAGWRVSNEAFMEDSNVFTDLMLKAGYGIVANNGNISTSATVNTYSPNNDYYAYPTSINSVASGYGLNARGNPNLEWETTTTLNLGINTRLFNTLNFDFEYYNADTEDMLLFVPSDPTIFGLTNGTIQNLGKMNNTGFDAALSYNSMGDSDFNFNVGFNISAYKNEVEYLNPDNPDTFIQGDRVRDQLPNRTMAGQPLASFYGKVFTGIENGRMQFANDGETTFIGNPHPDFTYGLTFNGDYKNFDFSLLVQGSQGNDIYNFLKFFTDFNTFPGGKSLAFVNSDGLPDLTNDAAIILNESAPSSYYVEDGSYARLKNILIGYSLPESTVQSLGAEKIRFYLQGKNLITITDYSGLDPEINLRNAPGTNANLTIGLDSGVYPIDRSVILGLNVSL</sequence>
<evidence type="ECO:0000256" key="5">
    <source>
        <dbReference type="ARBA" id="ARBA00022729"/>
    </source>
</evidence>
<comment type="subcellular location">
    <subcellularLocation>
        <location evidence="1 10">Cell outer membrane</location>
        <topology evidence="1 10">Multi-pass membrane protein</topology>
    </subcellularLocation>
</comment>
<dbReference type="Pfam" id="PF00593">
    <property type="entry name" value="TonB_dep_Rec_b-barrel"/>
    <property type="match status" value="1"/>
</dbReference>
<evidence type="ECO:0000256" key="3">
    <source>
        <dbReference type="ARBA" id="ARBA00022452"/>
    </source>
</evidence>
<keyword evidence="4 10" id="KW-0812">Transmembrane</keyword>
<evidence type="ECO:0000256" key="4">
    <source>
        <dbReference type="ARBA" id="ARBA00022692"/>
    </source>
</evidence>
<protein>
    <submittedName>
        <fullName evidence="14">TonB-dependent receptor</fullName>
    </submittedName>
</protein>
<dbReference type="InterPro" id="IPR039426">
    <property type="entry name" value="TonB-dep_rcpt-like"/>
</dbReference>
<dbReference type="PANTHER" id="PTHR30069:SF29">
    <property type="entry name" value="HEMOGLOBIN AND HEMOGLOBIN-HAPTOGLOBIN-BINDING PROTEIN 1-RELATED"/>
    <property type="match status" value="1"/>
</dbReference>
<dbReference type="InterPro" id="IPR000531">
    <property type="entry name" value="Beta-barrel_TonB"/>
</dbReference>
<dbReference type="Pfam" id="PF13715">
    <property type="entry name" value="CarbopepD_reg_2"/>
    <property type="match status" value="1"/>
</dbReference>
<evidence type="ECO:0000256" key="1">
    <source>
        <dbReference type="ARBA" id="ARBA00004571"/>
    </source>
</evidence>
<accession>A0ABU3CLC8</accession>
<evidence type="ECO:0000256" key="11">
    <source>
        <dbReference type="RuleBase" id="RU003357"/>
    </source>
</evidence>
<evidence type="ECO:0000259" key="13">
    <source>
        <dbReference type="Pfam" id="PF07715"/>
    </source>
</evidence>
<dbReference type="InterPro" id="IPR023997">
    <property type="entry name" value="TonB-dep_OMP_SusC/RagA_CS"/>
</dbReference>
<feature type="domain" description="TonB-dependent receptor-like beta-barrel" evidence="12">
    <location>
        <begin position="449"/>
        <end position="998"/>
    </location>
</feature>
<gene>
    <name evidence="14" type="ORF">RM545_10650</name>
</gene>
<keyword evidence="3 10" id="KW-1134">Transmembrane beta strand</keyword>
<proteinExistence type="inferred from homology"/>
<evidence type="ECO:0000259" key="12">
    <source>
        <dbReference type="Pfam" id="PF00593"/>
    </source>
</evidence>
<dbReference type="PROSITE" id="PS52016">
    <property type="entry name" value="TONB_DEPENDENT_REC_3"/>
    <property type="match status" value="1"/>
</dbReference>
<keyword evidence="9 10" id="KW-0998">Cell outer membrane</keyword>
<keyword evidence="7 10" id="KW-0472">Membrane</keyword>
<keyword evidence="15" id="KW-1185">Reference proteome</keyword>
<dbReference type="Gene3D" id="2.170.130.10">
    <property type="entry name" value="TonB-dependent receptor, plug domain"/>
    <property type="match status" value="1"/>
</dbReference>
<evidence type="ECO:0000256" key="7">
    <source>
        <dbReference type="ARBA" id="ARBA00023136"/>
    </source>
</evidence>
<dbReference type="PANTHER" id="PTHR30069">
    <property type="entry name" value="TONB-DEPENDENT OUTER MEMBRANE RECEPTOR"/>
    <property type="match status" value="1"/>
</dbReference>
<reference evidence="14 15" key="1">
    <citation type="submission" date="2023-09" db="EMBL/GenBank/DDBJ databases">
        <authorList>
            <person name="Rey-Velasco X."/>
        </authorList>
    </citation>
    <scope>NUCLEOTIDE SEQUENCE [LARGE SCALE GENOMIC DNA]</scope>
    <source>
        <strain evidence="14 15">F260</strain>
    </source>
</reference>
<feature type="domain" description="TonB-dependent receptor plug" evidence="13">
    <location>
        <begin position="139"/>
        <end position="244"/>
    </location>
</feature>
<dbReference type="Proteomes" id="UP001245285">
    <property type="component" value="Unassembled WGS sequence"/>
</dbReference>
<dbReference type="Gene3D" id="2.40.170.20">
    <property type="entry name" value="TonB-dependent receptor, beta-barrel domain"/>
    <property type="match status" value="1"/>
</dbReference>
<evidence type="ECO:0000313" key="14">
    <source>
        <dbReference type="EMBL" id="MDT0647147.1"/>
    </source>
</evidence>
<name>A0ABU3CLC8_9FLAO</name>
<comment type="similarity">
    <text evidence="10 11">Belongs to the TonB-dependent receptor family.</text>
</comment>
<evidence type="ECO:0000256" key="10">
    <source>
        <dbReference type="PROSITE-ProRule" id="PRU01360"/>
    </source>
</evidence>
<keyword evidence="2 10" id="KW-0813">Transport</keyword>